<dbReference type="EMBL" id="QVMU01000001">
    <property type="protein sequence ID" value="RJX75778.1"/>
    <property type="molecule type" value="Genomic_DNA"/>
</dbReference>
<keyword evidence="1" id="KW-1133">Transmembrane helix</keyword>
<dbReference type="InterPro" id="IPR021362">
    <property type="entry name" value="DUF2834"/>
</dbReference>
<evidence type="ECO:0000313" key="2">
    <source>
        <dbReference type="EMBL" id="RJX75778.1"/>
    </source>
</evidence>
<dbReference type="AlphaFoldDB" id="A0A3A6QWX2"/>
<evidence type="ECO:0000313" key="3">
    <source>
        <dbReference type="Proteomes" id="UP000273252"/>
    </source>
</evidence>
<dbReference type="OrthoDB" id="2619901at2"/>
<comment type="caution">
    <text evidence="2">The sequence shown here is derived from an EMBL/GenBank/DDBJ whole genome shotgun (WGS) entry which is preliminary data.</text>
</comment>
<dbReference type="RefSeq" id="WP_120029527.1">
    <property type="nucleotide sequence ID" value="NZ_QVMU01000001.1"/>
</dbReference>
<keyword evidence="1" id="KW-0812">Transmembrane</keyword>
<feature type="transmembrane region" description="Helical" evidence="1">
    <location>
        <begin position="44"/>
        <end position="63"/>
    </location>
</feature>
<gene>
    <name evidence="2" type="ORF">DZ860_01445</name>
</gene>
<reference evidence="2 3" key="1">
    <citation type="submission" date="2018-08" db="EMBL/GenBank/DDBJ databases">
        <title>Vibrio isolated from the Eastern China Marginal Seas.</title>
        <authorList>
            <person name="Li Y."/>
        </authorList>
    </citation>
    <scope>NUCLEOTIDE SEQUENCE [LARGE SCALE GENOMIC DNA]</scope>
    <source>
        <strain evidence="2 3">BEI233</strain>
    </source>
</reference>
<accession>A0A3A6QWX2</accession>
<evidence type="ECO:0000256" key="1">
    <source>
        <dbReference type="SAM" id="Phobius"/>
    </source>
</evidence>
<name>A0A3A6QWX2_9VIBR</name>
<dbReference type="Pfam" id="PF11196">
    <property type="entry name" value="DUF2834"/>
    <property type="match status" value="1"/>
</dbReference>
<organism evidence="2 3">
    <name type="scientific">Vibrio sinensis</name>
    <dbReference type="NCBI Taxonomy" id="2302434"/>
    <lineage>
        <taxon>Bacteria</taxon>
        <taxon>Pseudomonadati</taxon>
        <taxon>Pseudomonadota</taxon>
        <taxon>Gammaproteobacteria</taxon>
        <taxon>Vibrionales</taxon>
        <taxon>Vibrionaceae</taxon>
        <taxon>Vibrio</taxon>
    </lineage>
</organism>
<dbReference type="Proteomes" id="UP000273252">
    <property type="component" value="Unassembled WGS sequence"/>
</dbReference>
<keyword evidence="3" id="KW-1185">Reference proteome</keyword>
<proteinExistence type="predicted"/>
<keyword evidence="1" id="KW-0472">Membrane</keyword>
<feature type="transmembrane region" description="Helical" evidence="1">
    <location>
        <begin position="75"/>
        <end position="96"/>
    </location>
</feature>
<sequence length="107" mass="12062">MAKLYLFFALLGILLPYAALIPWLQTNGADLSLLISEALVNPISAFAWLDVFVSVFVVFIFIISDGSRYHIKHTWLALIGTLVVGVSFGLPLYLYLKEKQSSRRWLS</sequence>
<protein>
    <submittedName>
        <fullName evidence="2">DUF2834 domain-containing protein</fullName>
    </submittedName>
</protein>